<dbReference type="SMART" id="SM00318">
    <property type="entry name" value="SNc"/>
    <property type="match status" value="1"/>
</dbReference>
<keyword evidence="1" id="KW-0732">Signal</keyword>
<dbReference type="Gene3D" id="2.40.50.90">
    <property type="match status" value="1"/>
</dbReference>
<dbReference type="EMBL" id="CP000112">
    <property type="protein sequence ID" value="ABB39151.1"/>
    <property type="molecule type" value="Genomic_DNA"/>
</dbReference>
<feature type="domain" description="TNase-like" evidence="2">
    <location>
        <begin position="39"/>
        <end position="164"/>
    </location>
</feature>
<dbReference type="eggNOG" id="COG1525">
    <property type="taxonomic scope" value="Bacteria"/>
</dbReference>
<dbReference type="KEGG" id="dde:Dde_2354"/>
<dbReference type="InterPro" id="IPR016071">
    <property type="entry name" value="Staphylococal_nuclease_OB-fold"/>
</dbReference>
<feature type="signal peptide" evidence="1">
    <location>
        <begin position="1"/>
        <end position="25"/>
    </location>
</feature>
<accession>Q30YU5</accession>
<evidence type="ECO:0000259" key="2">
    <source>
        <dbReference type="PROSITE" id="PS50830"/>
    </source>
</evidence>
<dbReference type="InterPro" id="IPR035437">
    <property type="entry name" value="SNase_OB-fold_sf"/>
</dbReference>
<evidence type="ECO:0000256" key="1">
    <source>
        <dbReference type="SAM" id="SignalP"/>
    </source>
</evidence>
<keyword evidence="4" id="KW-1185">Reference proteome</keyword>
<organism evidence="3 4">
    <name type="scientific">Oleidesulfovibrio alaskensis (strain ATCC BAA-1058 / DSM 17464 / G20)</name>
    <name type="common">Desulfovibrio alaskensis</name>
    <dbReference type="NCBI Taxonomy" id="207559"/>
    <lineage>
        <taxon>Bacteria</taxon>
        <taxon>Pseudomonadati</taxon>
        <taxon>Thermodesulfobacteriota</taxon>
        <taxon>Desulfovibrionia</taxon>
        <taxon>Desulfovibrionales</taxon>
        <taxon>Desulfovibrionaceae</taxon>
        <taxon>Oleidesulfovibrio</taxon>
    </lineage>
</organism>
<proteinExistence type="predicted"/>
<evidence type="ECO:0000313" key="3">
    <source>
        <dbReference type="EMBL" id="ABB39151.1"/>
    </source>
</evidence>
<dbReference type="AlphaFoldDB" id="Q30YU5"/>
<feature type="chain" id="PRO_5004219993" evidence="1">
    <location>
        <begin position="26"/>
        <end position="164"/>
    </location>
</feature>
<gene>
    <name evidence="3" type="ordered locus">Dde_2354</name>
</gene>
<dbReference type="HOGENOM" id="CLU_1616329_0_0_7"/>
<dbReference type="SUPFAM" id="SSF50199">
    <property type="entry name" value="Staphylococcal nuclease"/>
    <property type="match status" value="1"/>
</dbReference>
<dbReference type="Pfam" id="PF00565">
    <property type="entry name" value="SNase"/>
    <property type="match status" value="1"/>
</dbReference>
<sequence>MSISMRVLHIAAQLCLWCLAAAAHAGPLQSPAAAVMPYAPAAARVVRVVDGDTLIVDIDTYPPVFGQAIPVRLAGCDTPELNDPDPRLRALAVAAREFVRQVLSDAPVELHDIGRGKYFRIIARVRVAGQDLSTLLLQAGLAVPYAGGKRPDHSVLLTAATAAP</sequence>
<dbReference type="PROSITE" id="PS50830">
    <property type="entry name" value="TNASE_3"/>
    <property type="match status" value="1"/>
</dbReference>
<dbReference type="Proteomes" id="UP000002710">
    <property type="component" value="Chromosome"/>
</dbReference>
<evidence type="ECO:0000313" key="4">
    <source>
        <dbReference type="Proteomes" id="UP000002710"/>
    </source>
</evidence>
<dbReference type="STRING" id="207559.Dde_2354"/>
<reference evidence="3 4" key="1">
    <citation type="journal article" date="2011" name="J. Bacteriol.">
        <title>Complete genome sequence and updated annotation of Desulfovibrio alaskensis G20.</title>
        <authorList>
            <person name="Hauser L.J."/>
            <person name="Land M.L."/>
            <person name="Brown S.D."/>
            <person name="Larimer F."/>
            <person name="Keller K.L."/>
            <person name="Rapp-Giles B.J."/>
            <person name="Price M.N."/>
            <person name="Lin M."/>
            <person name="Bruce D.C."/>
            <person name="Detter J.C."/>
            <person name="Tapia R."/>
            <person name="Han C.S."/>
            <person name="Goodwin L.A."/>
            <person name="Cheng J.F."/>
            <person name="Pitluck S."/>
            <person name="Copeland A."/>
            <person name="Lucas S."/>
            <person name="Nolan M."/>
            <person name="Lapidus A.L."/>
            <person name="Palumbo A.V."/>
            <person name="Wall J.D."/>
        </authorList>
    </citation>
    <scope>NUCLEOTIDE SEQUENCE [LARGE SCALE GENOMIC DNA]</scope>
    <source>
        <strain evidence="4">ATCC BAA 1058 / DSM 17464 / G20</strain>
    </source>
</reference>
<name>Q30YU5_OLEA2</name>
<protein>
    <submittedName>
        <fullName evidence="3">Nuclease (SNase domain-containing protein)</fullName>
    </submittedName>
</protein>